<evidence type="ECO:0000259" key="1">
    <source>
        <dbReference type="PROSITE" id="PS51186"/>
    </source>
</evidence>
<evidence type="ECO:0000313" key="2">
    <source>
        <dbReference type="EMBL" id="UUI72194.1"/>
    </source>
</evidence>
<dbReference type="EMBL" id="CP101987">
    <property type="protein sequence ID" value="UUI72194.1"/>
    <property type="molecule type" value="Genomic_DNA"/>
</dbReference>
<protein>
    <submittedName>
        <fullName evidence="2">GNAT family N-acetyltransferase</fullName>
    </submittedName>
</protein>
<dbReference type="PANTHER" id="PTHR42791:SF1">
    <property type="entry name" value="N-ACETYLTRANSFERASE DOMAIN-CONTAINING PROTEIN"/>
    <property type="match status" value="1"/>
</dbReference>
<accession>A0ABY5KPL1</accession>
<sequence>MDVHVAGARPQDVPKAARVLADALRDDAVTRAMLPGDDDRVARLSRVYAAVARMTLASGGVVDLARAGAAGPVVGVAVWEPPDLALGRWAQVREVPTLVGAVGLRHLPAAVRALRAFAAQRPRYPHWFLAYVGAAPAARGQGVGSTLLAHRLAVVEGTGMPVYLEATTDASRRLYERFGFRTTGTIELGGATATTMVRPAGGS</sequence>
<dbReference type="RefSeq" id="WP_227577757.1">
    <property type="nucleotide sequence ID" value="NZ_CP101987.1"/>
</dbReference>
<gene>
    <name evidence="2" type="ORF">NP048_01625</name>
</gene>
<reference evidence="2 3" key="1">
    <citation type="submission" date="2022-07" db="EMBL/GenBank/DDBJ databases">
        <title>Novel species in genus cellulomonas.</title>
        <authorList>
            <person name="Ye L."/>
        </authorList>
    </citation>
    <scope>NUCLEOTIDE SEQUENCE [LARGE SCALE GENOMIC DNA]</scope>
    <source>
        <strain evidence="3">zg-B89</strain>
    </source>
</reference>
<dbReference type="SUPFAM" id="SSF55729">
    <property type="entry name" value="Acyl-CoA N-acyltransferases (Nat)"/>
    <property type="match status" value="1"/>
</dbReference>
<dbReference type="Gene3D" id="3.40.630.30">
    <property type="match status" value="1"/>
</dbReference>
<dbReference type="PANTHER" id="PTHR42791">
    <property type="entry name" value="GNAT FAMILY ACETYLTRANSFERASE"/>
    <property type="match status" value="1"/>
</dbReference>
<feature type="domain" description="N-acetyltransferase" evidence="1">
    <location>
        <begin position="3"/>
        <end position="201"/>
    </location>
</feature>
<name>A0ABY5KPL1_9CELL</name>
<dbReference type="Pfam" id="PF00583">
    <property type="entry name" value="Acetyltransf_1"/>
    <property type="match status" value="1"/>
</dbReference>
<dbReference type="InterPro" id="IPR000182">
    <property type="entry name" value="GNAT_dom"/>
</dbReference>
<organism evidence="2 3">
    <name type="scientific">Cellulomonas xiejunii</name>
    <dbReference type="NCBI Taxonomy" id="2968083"/>
    <lineage>
        <taxon>Bacteria</taxon>
        <taxon>Bacillati</taxon>
        <taxon>Actinomycetota</taxon>
        <taxon>Actinomycetes</taxon>
        <taxon>Micrococcales</taxon>
        <taxon>Cellulomonadaceae</taxon>
        <taxon>Cellulomonas</taxon>
    </lineage>
</organism>
<dbReference type="InterPro" id="IPR052523">
    <property type="entry name" value="Trichothecene_AcTrans"/>
</dbReference>
<dbReference type="PROSITE" id="PS51186">
    <property type="entry name" value="GNAT"/>
    <property type="match status" value="1"/>
</dbReference>
<dbReference type="Proteomes" id="UP001316384">
    <property type="component" value="Chromosome"/>
</dbReference>
<keyword evidence="3" id="KW-1185">Reference proteome</keyword>
<evidence type="ECO:0000313" key="3">
    <source>
        <dbReference type="Proteomes" id="UP001316384"/>
    </source>
</evidence>
<dbReference type="InterPro" id="IPR016181">
    <property type="entry name" value="Acyl_CoA_acyltransferase"/>
</dbReference>
<proteinExistence type="predicted"/>